<dbReference type="Pfam" id="PF10003">
    <property type="entry name" value="DUF2244"/>
    <property type="match status" value="1"/>
</dbReference>
<keyword evidence="3" id="KW-1185">Reference proteome</keyword>
<dbReference type="InterPro" id="IPR019253">
    <property type="entry name" value="DUF2244_TM"/>
</dbReference>
<sequence length="171" mass="18827">MDTQAPIPPVFEAVIRPYRSLSPRGVRTLAAVIVALSALIGLRACLMGAWPVIGFSIPEVALIVFLLRLNMARARARETIRLSAEALSVERIDRHGRRTGSTLPAAWLTIVVEERPGRIPALLLTTRHLREEIAAFLGEYEKRDLASALQAALRAMRSPVFDNPQLREGSA</sequence>
<keyword evidence="1" id="KW-0812">Transmembrane</keyword>
<evidence type="ECO:0000313" key="3">
    <source>
        <dbReference type="Proteomes" id="UP000032680"/>
    </source>
</evidence>
<feature type="transmembrane region" description="Helical" evidence="1">
    <location>
        <begin position="48"/>
        <end position="67"/>
    </location>
</feature>
<dbReference type="EMBL" id="BANB01000225">
    <property type="protein sequence ID" value="GAN77060.1"/>
    <property type="molecule type" value="Genomic_DNA"/>
</dbReference>
<dbReference type="OrthoDB" id="9808190at2"/>
<dbReference type="Proteomes" id="UP000032680">
    <property type="component" value="Unassembled WGS sequence"/>
</dbReference>
<dbReference type="PIRSF" id="PIRSF032162">
    <property type="entry name" value="UCP032162_imp"/>
    <property type="match status" value="1"/>
</dbReference>
<evidence type="ECO:0008006" key="4">
    <source>
        <dbReference type="Google" id="ProtNLM"/>
    </source>
</evidence>
<feature type="transmembrane region" description="Helical" evidence="1">
    <location>
        <begin position="25"/>
        <end position="42"/>
    </location>
</feature>
<proteinExistence type="predicted"/>
<keyword evidence="1" id="KW-0472">Membrane</keyword>
<gene>
    <name evidence="2" type="ORF">Asru_0225_06</name>
</gene>
<organism evidence="2 3">
    <name type="scientific">Acidisphaera rubrifaciens HS-AP3</name>
    <dbReference type="NCBI Taxonomy" id="1231350"/>
    <lineage>
        <taxon>Bacteria</taxon>
        <taxon>Pseudomonadati</taxon>
        <taxon>Pseudomonadota</taxon>
        <taxon>Alphaproteobacteria</taxon>
        <taxon>Acetobacterales</taxon>
        <taxon>Acetobacteraceae</taxon>
        <taxon>Acidisphaera</taxon>
    </lineage>
</organism>
<dbReference type="AlphaFoldDB" id="A0A0D6P5K5"/>
<dbReference type="RefSeq" id="WP_048861025.1">
    <property type="nucleotide sequence ID" value="NZ_BANB01000225.1"/>
</dbReference>
<protein>
    <recommendedName>
        <fullName evidence="4">Integral membrane protein</fullName>
    </recommendedName>
</protein>
<accession>A0A0D6P5K5</accession>
<evidence type="ECO:0000313" key="2">
    <source>
        <dbReference type="EMBL" id="GAN77060.1"/>
    </source>
</evidence>
<reference evidence="2 3" key="1">
    <citation type="submission" date="2012-11" db="EMBL/GenBank/DDBJ databases">
        <title>Whole genome sequence of Acidisphaera rubrifaciens HS-AP3.</title>
        <authorList>
            <person name="Azuma Y."/>
            <person name="Higashiura N."/>
            <person name="Hirakawa H."/>
            <person name="Matsushita K."/>
        </authorList>
    </citation>
    <scope>NUCLEOTIDE SEQUENCE [LARGE SCALE GENOMIC DNA]</scope>
    <source>
        <strain evidence="2 3">HS-AP3</strain>
    </source>
</reference>
<dbReference type="InterPro" id="IPR016990">
    <property type="entry name" value="UCP032162_TM"/>
</dbReference>
<keyword evidence="1" id="KW-1133">Transmembrane helix</keyword>
<evidence type="ECO:0000256" key="1">
    <source>
        <dbReference type="SAM" id="Phobius"/>
    </source>
</evidence>
<comment type="caution">
    <text evidence="2">The sequence shown here is derived from an EMBL/GenBank/DDBJ whole genome shotgun (WGS) entry which is preliminary data.</text>
</comment>
<name>A0A0D6P5K5_9PROT</name>